<keyword evidence="6" id="KW-0812">Transmembrane</keyword>
<keyword evidence="6" id="KW-1133">Transmembrane helix</keyword>
<evidence type="ECO:0000259" key="7">
    <source>
        <dbReference type="Pfam" id="PF00555"/>
    </source>
</evidence>
<dbReference type="Pfam" id="PF03945">
    <property type="entry name" value="Endotoxin_N"/>
    <property type="match status" value="1"/>
</dbReference>
<dbReference type="SUPFAM" id="SSF51096">
    <property type="entry name" value="delta-Endotoxin (insectocide), middle domain"/>
    <property type="match status" value="1"/>
</dbReference>
<name>G8XQW3_BACTU</name>
<evidence type="ECO:0000256" key="4">
    <source>
        <dbReference type="ARBA" id="ARBA00023026"/>
    </source>
</evidence>
<evidence type="ECO:0000259" key="9">
    <source>
        <dbReference type="Pfam" id="PF03945"/>
    </source>
</evidence>
<dbReference type="InterPro" id="IPR005638">
    <property type="entry name" value="Pest_crys_dom-III"/>
</dbReference>
<evidence type="ECO:0000256" key="1">
    <source>
        <dbReference type="ARBA" id="ARBA00007819"/>
    </source>
</evidence>
<evidence type="ECO:0000313" key="12">
    <source>
        <dbReference type="EMBL" id="ACF60501.1"/>
    </source>
</evidence>
<evidence type="ECO:0000259" key="11">
    <source>
        <dbReference type="Pfam" id="PF21463"/>
    </source>
</evidence>
<evidence type="ECO:0000256" key="2">
    <source>
        <dbReference type="ARBA" id="ARBA00022656"/>
    </source>
</evidence>
<sequence>MNSYENKNEYEILDASQNNSNMSNRYQRYPLAHNPQTSIQTTNYKDWLRMCENPLDMEGYDSNSVVVVSTGLIVVGTLISILSAGLGSIPIIYGTLLPVLWNDPNNPQKTWHEFMSHGETLLNQTISTVERNRAAAYLEGYTTAVKKCEEALNVWLKTPNQANARTVADLYKDTDFLFFTTLPHLKLRGYETLLLSSYTQAANMHLILLKQASKYADQWNAQLSVSVQKTANDYYTDLVKLIGEYTDYCIATYRLGLTTIKSRATSWNIYNMYRREMTILVLDLVALFPAHDIKKYPSGTKVELTREIYTDALGAVALPQNIDATEQLATRAPNLFSWLKGFKFITTQSTNRYYLSGIANQYSFTNSNGEIWGPISGNPTGVSSDLTIDNNFSIYKLSILRGYQLSPDFSFHNPVHQIDFSTTNNQQGRVQSYKSGGPTPVNPETTAIHLPIDSKCIQNCNPTFNNYSHILSYAKTFTSNLTIGTTANITSFGWTHNSVDRENTIDLNNITQIPAVKASQVYPENSVIKGPGHTGGNLVRIDSSGYMSIVCKFPLQVKGYRVRIRYAANNRAELYISSAGNSPSKNVDLDPTFSGTNYESLNYTNFKDKETEFIITEGQLVKQSIIFSTNGNVLLDKIEFIPLGTTTYEYEEKQNLEKAQKALNALFTDSTNGYLQMDTTDYDINQTASLIECVSDELYAKEKIVLLDEVKYAKRLSISRNLLLKDDLEFSAGFGENGWTTSDNISIQADNPIFKGNYLKMFGARDIDGILFPTYLYQKIEESKLKPYTRYRVRGFVGSSKDLKLVVTRYEKEIDAIMNVPNDLAHMQLNPSCGDYRCESSSQFLVNQVHPTPTAGYALDRYARPSSSDKKHIMCHDRHPFDFHIDTGELNPNTNLGIDVLFKISNPNGYATLGNLEVIEEGPLTDEALVHVKQKEKKWRQHMEKKRMETQQAYDPAKQAVDALFTNEQELDYHITLDYIKNADQLVQAIPYVHHAWLPDAPGMNYDVYQGLNARIMQAYNLYDARNIIINGDFTQGLQGWHATGKAAVQQIDGASVLVLSNWSAEVSQNLHAQDHHGYMLRVIAKKEGPGKGYVTMMDCNGKQETLTFTSCEEGYITKTIEVFPESNRIRIEMGETEGTFYVDSIELLCMQGYASNNNPHTGNMYEQSYNGNYNQNTSDVYHQGYINNYNQNSSSMYNQNYINNDDLHSGCTCNQGHNSGCTCNQGYNR</sequence>
<dbReference type="InterPro" id="IPR041587">
    <property type="entry name" value="Cry_V"/>
</dbReference>
<dbReference type="Gene3D" id="2.100.10.10">
    <property type="entry name" value="Pesticidal crystal protein, central domain"/>
    <property type="match status" value="1"/>
</dbReference>
<dbReference type="Pfam" id="PF21463">
    <property type="entry name" value="Cry1Ac_dom-VII"/>
    <property type="match status" value="1"/>
</dbReference>
<feature type="domain" description="Pesticidal crystal protein" evidence="8">
    <location>
        <begin position="510"/>
        <end position="643"/>
    </location>
</feature>
<dbReference type="SUPFAM" id="SSF56849">
    <property type="entry name" value="delta-Endotoxin (insectocide), N-terminal domain"/>
    <property type="match status" value="1"/>
</dbReference>
<dbReference type="Pfam" id="PF03944">
    <property type="entry name" value="Endotoxin_C"/>
    <property type="match status" value="1"/>
</dbReference>
<evidence type="ECO:0000259" key="8">
    <source>
        <dbReference type="Pfam" id="PF03944"/>
    </source>
</evidence>
<evidence type="ECO:0000259" key="10">
    <source>
        <dbReference type="Pfam" id="PF17997"/>
    </source>
</evidence>
<accession>G8XQW3</accession>
<dbReference type="InterPro" id="IPR036399">
    <property type="entry name" value="Pest_cryst_cen_dom_sf"/>
</dbReference>
<evidence type="ECO:0000256" key="6">
    <source>
        <dbReference type="SAM" id="Phobius"/>
    </source>
</evidence>
<reference evidence="12" key="1">
    <citation type="submission" date="2008-04" db="EMBL/GenBank/DDBJ databases">
        <title>cry genes from BTY41.</title>
        <authorList>
            <person name="Shu C."/>
            <person name="Zhang J."/>
            <person name="Song F."/>
            <person name="Huang D."/>
        </authorList>
    </citation>
    <scope>NUCLEOTIDE SEQUENCE</scope>
    <source>
        <strain evidence="12">BTy41</strain>
    </source>
</reference>
<evidence type="ECO:0000256" key="5">
    <source>
        <dbReference type="ARBA" id="ARBA00029653"/>
    </source>
</evidence>
<keyword evidence="6" id="KW-0472">Membrane</keyword>
<protein>
    <recommendedName>
        <fullName evidence="5">Crystaline entomocidal protoxin</fullName>
    </recommendedName>
</protein>
<keyword evidence="2" id="KW-0800">Toxin</keyword>
<comment type="similarity">
    <text evidence="1">Belongs to the delta endotoxin family.</text>
</comment>
<dbReference type="InterPro" id="IPR005639">
    <property type="entry name" value="Pest_crys_dom_I"/>
</dbReference>
<dbReference type="InterPro" id="IPR001178">
    <property type="entry name" value="Pest_cryst_dom_II"/>
</dbReference>
<dbReference type="Pfam" id="PF17997">
    <property type="entry name" value="Cry1Ac_D5"/>
    <property type="match status" value="2"/>
</dbReference>
<proteinExistence type="inferred from homology"/>
<dbReference type="PANTHER" id="PTHR37003:SF2">
    <property type="entry name" value="PESTICIDAL CRYSTAL PROTEIN N-TERMINAL DOMAIN-CONTAINING PROTEIN"/>
    <property type="match status" value="1"/>
</dbReference>
<dbReference type="InterPro" id="IPR036716">
    <property type="entry name" value="Pest_crys_N_sf"/>
</dbReference>
<keyword evidence="4" id="KW-0843">Virulence</keyword>
<dbReference type="SUPFAM" id="SSF49785">
    <property type="entry name" value="Galactose-binding domain-like"/>
    <property type="match status" value="2"/>
</dbReference>
<dbReference type="InterPro" id="IPR048645">
    <property type="entry name" value="Cry1Ac-like_dom-VII"/>
</dbReference>
<dbReference type="PANTHER" id="PTHR37003">
    <property type="entry name" value="ENDOTOXIN_N DOMAIN-CONTAINING PROTEIN-RELATED"/>
    <property type="match status" value="1"/>
</dbReference>
<organism evidence="12">
    <name type="scientific">Bacillus thuringiensis</name>
    <dbReference type="NCBI Taxonomy" id="1428"/>
    <lineage>
        <taxon>Bacteria</taxon>
        <taxon>Bacillati</taxon>
        <taxon>Bacillota</taxon>
        <taxon>Bacilli</taxon>
        <taxon>Bacillales</taxon>
        <taxon>Bacillaceae</taxon>
        <taxon>Bacillus</taxon>
        <taxon>Bacillus cereus group</taxon>
    </lineage>
</organism>
<feature type="domain" description="Pesticidal crystal protein Cry" evidence="10">
    <location>
        <begin position="846"/>
        <end position="922"/>
    </location>
</feature>
<dbReference type="Gene3D" id="2.60.120.260">
    <property type="entry name" value="Galactose-binding domain-like"/>
    <property type="match status" value="2"/>
</dbReference>
<keyword evidence="3" id="KW-0749">Sporulation</keyword>
<dbReference type="CDD" id="cd04085">
    <property type="entry name" value="delta_endotoxin_C"/>
    <property type="match status" value="1"/>
</dbReference>
<dbReference type="InterPro" id="IPR038979">
    <property type="entry name" value="Pest_crys"/>
</dbReference>
<dbReference type="SMR" id="G8XQW3"/>
<dbReference type="Gene3D" id="1.20.190.10">
    <property type="entry name" value="Pesticidal crystal protein, N-terminal domain"/>
    <property type="match status" value="1"/>
</dbReference>
<feature type="domain" description="Pesticidal crystal protein" evidence="7">
    <location>
        <begin position="300"/>
        <end position="500"/>
    </location>
</feature>
<dbReference type="Pfam" id="PF00555">
    <property type="entry name" value="Endotoxin_M"/>
    <property type="match status" value="1"/>
</dbReference>
<dbReference type="GO" id="GO:0090729">
    <property type="term" value="F:toxin activity"/>
    <property type="evidence" value="ECO:0007669"/>
    <property type="project" value="UniProtKB-KW"/>
</dbReference>
<feature type="domain" description="Pesticidal crystal protein" evidence="9">
    <location>
        <begin position="68"/>
        <end position="292"/>
    </location>
</feature>
<dbReference type="GO" id="GO:0001907">
    <property type="term" value="P:symbiont-mediated killing of host cell"/>
    <property type="evidence" value="ECO:0007669"/>
    <property type="project" value="InterPro"/>
</dbReference>
<evidence type="ECO:0000256" key="3">
    <source>
        <dbReference type="ARBA" id="ARBA00022969"/>
    </source>
</evidence>
<dbReference type="InterPro" id="IPR008979">
    <property type="entry name" value="Galactose-bd-like_sf"/>
</dbReference>
<dbReference type="AlphaFoldDB" id="G8XQW3"/>
<dbReference type="GO" id="GO:0030435">
    <property type="term" value="P:sporulation resulting in formation of a cellular spore"/>
    <property type="evidence" value="ECO:0007669"/>
    <property type="project" value="UniProtKB-KW"/>
</dbReference>
<feature type="domain" description="Cry1Ac-like" evidence="11">
    <location>
        <begin position="1033"/>
        <end position="1111"/>
    </location>
</feature>
<feature type="transmembrane region" description="Helical" evidence="6">
    <location>
        <begin position="65"/>
        <end position="93"/>
    </location>
</feature>
<feature type="domain" description="Pesticidal crystal protein Cry" evidence="10">
    <location>
        <begin position="726"/>
        <end position="820"/>
    </location>
</feature>
<dbReference type="GO" id="GO:0005102">
    <property type="term" value="F:signaling receptor binding"/>
    <property type="evidence" value="ECO:0007669"/>
    <property type="project" value="InterPro"/>
</dbReference>
<dbReference type="EMBL" id="EU646202">
    <property type="protein sequence ID" value="ACF60501.1"/>
    <property type="molecule type" value="Genomic_DNA"/>
</dbReference>